<dbReference type="Pfam" id="PF08242">
    <property type="entry name" value="Methyltransf_12"/>
    <property type="match status" value="1"/>
</dbReference>
<dbReference type="Gene3D" id="3.40.50.150">
    <property type="entry name" value="Vaccinia Virus protein VP39"/>
    <property type="match status" value="1"/>
</dbReference>
<dbReference type="InterPro" id="IPR049551">
    <property type="entry name" value="PKS_DH_C"/>
</dbReference>
<dbReference type="Proteomes" id="UP000799772">
    <property type="component" value="Unassembled WGS sequence"/>
</dbReference>
<dbReference type="EMBL" id="ML978140">
    <property type="protein sequence ID" value="KAF2093095.1"/>
    <property type="molecule type" value="Genomic_DNA"/>
</dbReference>
<feature type="region of interest" description="C-terminal hotdog fold" evidence="7">
    <location>
        <begin position="1141"/>
        <end position="1295"/>
    </location>
</feature>
<organism evidence="12 13">
    <name type="scientific">Rhizodiscina lignyota</name>
    <dbReference type="NCBI Taxonomy" id="1504668"/>
    <lineage>
        <taxon>Eukaryota</taxon>
        <taxon>Fungi</taxon>
        <taxon>Dikarya</taxon>
        <taxon>Ascomycota</taxon>
        <taxon>Pezizomycotina</taxon>
        <taxon>Dothideomycetes</taxon>
        <taxon>Pleosporomycetidae</taxon>
        <taxon>Aulographales</taxon>
        <taxon>Rhizodiscinaceae</taxon>
        <taxon>Rhizodiscina</taxon>
    </lineage>
</organism>
<dbReference type="PROSITE" id="PS50006">
    <property type="entry name" value="FHA_DOMAIN"/>
    <property type="match status" value="1"/>
</dbReference>
<dbReference type="InterPro" id="IPR042104">
    <property type="entry name" value="PKS_dehydratase_sf"/>
</dbReference>
<dbReference type="GO" id="GO:0004312">
    <property type="term" value="F:fatty acid synthase activity"/>
    <property type="evidence" value="ECO:0007669"/>
    <property type="project" value="TreeGrafter"/>
</dbReference>
<dbReference type="Gene3D" id="3.30.70.3290">
    <property type="match status" value="1"/>
</dbReference>
<dbReference type="Pfam" id="PF13602">
    <property type="entry name" value="ADH_zinc_N_2"/>
    <property type="match status" value="1"/>
</dbReference>
<dbReference type="SMART" id="SM00825">
    <property type="entry name" value="PKS_KS"/>
    <property type="match status" value="1"/>
</dbReference>
<dbReference type="InterPro" id="IPR020806">
    <property type="entry name" value="PKS_PP-bd"/>
</dbReference>
<dbReference type="PANTHER" id="PTHR43775:SF29">
    <property type="entry name" value="ASPERFURANONE POLYKETIDE SYNTHASE AFOG-RELATED"/>
    <property type="match status" value="1"/>
</dbReference>
<dbReference type="InterPro" id="IPR014043">
    <property type="entry name" value="Acyl_transferase_dom"/>
</dbReference>
<gene>
    <name evidence="12" type="ORF">NA57DRAFT_48996</name>
</gene>
<dbReference type="Pfam" id="PF00698">
    <property type="entry name" value="Acyl_transf_1"/>
    <property type="match status" value="1"/>
</dbReference>
<dbReference type="SMART" id="SM00822">
    <property type="entry name" value="PKS_KR"/>
    <property type="match status" value="1"/>
</dbReference>
<dbReference type="GO" id="GO:0006633">
    <property type="term" value="P:fatty acid biosynthetic process"/>
    <property type="evidence" value="ECO:0007669"/>
    <property type="project" value="TreeGrafter"/>
</dbReference>
<dbReference type="InterPro" id="IPR013968">
    <property type="entry name" value="PKS_KR"/>
</dbReference>
<dbReference type="InterPro" id="IPR050091">
    <property type="entry name" value="PKS_NRPS_Biosynth_Enz"/>
</dbReference>
<proteinExistence type="predicted"/>
<dbReference type="SMART" id="SM00829">
    <property type="entry name" value="PKS_ER"/>
    <property type="match status" value="1"/>
</dbReference>
<sequence length="2599" mass="285384">MNEPIAVVGLDLKFPGDATSPEEFYKMLIAGRSARSETPKDRYNVEAFYHPDPERAGATNVRHAHFIRENIAAFDAPFFSIMPAEAAFMDPQQRGLLECVYRALENAGIPLSKAINSKTSVHVGCFTREYETVVSRDPEVELKYVSTGVGTAMLANRVSWFFDFHGPSITLDTACSSSLNAAHMACTSLKLREASMAIVAGCNLFYNPDTIIPLSSLGFLSPDGKCHSFDHRANGYSRGEGFGTLVLKRLSDAIQDGDTIRAVIRNTGSNQDGRSPGITQPTKKAQADLIHEVYKNAGLDFNETRFFEAHGTGTPVGDPIEAAAIGDVFAKHRTPDDPLYVGALKSNIGHLEGAAGIAGLMKSIYVLERGIIPPNIWFEKLNPQIPAQEWNLAFPVQATVWPTTGIRRASCNSFGYGGSNAHVIMDDAYHYMASHGLSGKHRTIVDPKLPQFAIEDETMAIVASVGSTNGTFTNGTFMNGVHAKPALRNRIFVLSSFDEDGIQRLYSSYREHFAANAGQIYDEDSYLDDLTYTLACKRSSFTWRAAIVANSLDALREALESKPKAVRSDTNAKLAYVFTGQGAQWPEMGRELMEYPTFSQSLQAADRCLHNLGCRWSLVEELTKDVASTSINSAMYSQPLCTALQIALVELLESWSISAGAVVGHSSGEIAAAFAVGAISRESAWQLAYYRGLFTAELALSTKQTPGGMLSVALNADQALEYIARIDEVPSTGSLTVACINSPKNVTISGSVDKLAALKDILDAENIFARKLQVDNAYHSDYMKAIADEYRKAILYIQPGAMSHPSREAKFYSSLTGGIATHKQLQDPAYWVSNLVSPVRFSEATARLFSDSAAKAKKLGAQRASTPFTDVLEIGPHGALRGPLREIMEQTASAKNVQYVSMLKRGEKATETALAAAGQLFCRGHPVDLSLINMRGRNVGSPSLLVDLPSYAFNHSKTYWTESRISKGYRFRSMPRHELLGAPVPDWNPKANAIWRNWIRISENPWIKDHKITGSTLYPAAGMLVMAIEASRHLANPNKKVKGIRFKEVVLHMALRVPTSAEGVETQFQVRPYADSTASTSFAWHEFQLSSHEGDEWREHCRGLVQLEYEEAYTPVDDGLEDGLFRDMCGREIADAEDACTTDVSTEQLYELLRTVGFDFGSTFKTVSNVRIGQNRTSIATVSAADIKSKMPHGYVQPHLIHPTTLDGLLQSVIVALTRGGREAREAVVPTTIGELWIAADTDAIHEVYRLSTKAAFLGLRQAEASLIAVDPTTKKPLVVADGLISTAVSGRSVSDDNNMQRHLCFNVDWKPDPSFVDAAIATKTFQAPQRLLDFDPTQFIGDREAICYMYIRRYFNQQTQTKREDMKPHHQKYFAWMQHQLDRYSHNDLIYSKVSQWNDIASDDARFAELETLLEKSSPEAKLCVAIGKVLPQILTGEVDPLQVMFRDRLSENVYRFATGAEIAYARLCGYLDALAHKNPGQKILEIGAGTGGATVPIMETLMHHGGNEVGAARFQRYDFTDISPAFFEQAREKFPFCEDRMEYRTLNIESDPVQQGFDAEFYDCIIAANVLHATKNITATLRNVRKLLKPGGKLILFEITNTTLLVSSFVFGTTPGWWLSEEPYREWGPLLSVQDWSSHLQRTGFSGVDVSLHDYEEEISQAHGVLISTATAQTVHKISPPASVIVADMNSPFQKDIAQSLHREISRHSIAQCEICPLSALATQSFEKRLCIFIPETETPFLDRMNSEQYASLQRMVASSDSILWLTQGGGASSRIPASELVSGFARAIRAENPALRFVTLSIDSIEDSKHATNATMKIFDAIFAKGDRQVVDNSFFESDGVLHIGRVVEANYMNTAIFEKTTQSVTQLGKFARDPERALKLVVGSAGLLDTLQFDDDPVYEESLPEGEVEFKVMASGLNFLDIMISLGQVNGNYLGAEGSGIVTRTGVNSGFKVGDRVCGIVRGTLKTFARALETSITKMPDDFSFTAAAALPLVYATAYAALYDIANIQKGESVLVHAAGGGVGQACIQLAQLRGAEVFATVGSIEKRDLLESTYGIPRDHILSSRDLTFASGIKRMTKRRGVDVVVNSLSGAALRASWDCIAPFGRFVEIGKVDIYSSARLNMEKFKTNVSFEFVDIDYMAHHDGPDLKRILEAVMSLIREEKIREPSPTKIYPFSKIQEAFRYMQTGSHSGKIVIEPHDDDEVPIVPSRKPKYQFDAEATYVIAGGLGGLGRSMARWMVRRGASNLILLSRSGASRTEAKELVAELEGQGVKAMTPVCDVSDKESLASVISECLTSMPPIKGCIQGSMVLRDSVFENMSADDWHTAVRPKVQGSCNLHEVLPKELDFFILLSSTSGVVGNRGQANYCAGNSYEDALARYRVSNGLKATSLDLGMILSVGYVADNPHLIQHLRGSGFSAMREEEYHALLDDLCNPNLPQPLLLKAQISLGIEIPELLRSEGIDEPGWMSDPIFRHLFQIRTQAGGGDSSEESVNYSLLLAAVESYDAATDIIFSAFVTKLCKALSIDVNDVDGSKPLHAYGVDSLVAVELRSWLLKELGADVAVFDLMGAGSLRGLASLITTRSSLVKFIGAEE</sequence>
<dbReference type="Pfam" id="PF23114">
    <property type="entry name" value="NAD-bd_HRPKS_sdrA"/>
    <property type="match status" value="1"/>
</dbReference>
<dbReference type="Gene3D" id="1.10.1200.10">
    <property type="entry name" value="ACP-like"/>
    <property type="match status" value="1"/>
</dbReference>
<dbReference type="SMART" id="SM00823">
    <property type="entry name" value="PKS_PP"/>
    <property type="match status" value="1"/>
</dbReference>
<dbReference type="PROSITE" id="PS52004">
    <property type="entry name" value="KS3_2"/>
    <property type="match status" value="1"/>
</dbReference>
<dbReference type="InterPro" id="IPR001227">
    <property type="entry name" value="Ac_transferase_dom_sf"/>
</dbReference>
<evidence type="ECO:0000313" key="12">
    <source>
        <dbReference type="EMBL" id="KAF2093095.1"/>
    </source>
</evidence>
<keyword evidence="13" id="KW-1185">Reference proteome</keyword>
<dbReference type="CDD" id="cd02440">
    <property type="entry name" value="AdoMet_MTases"/>
    <property type="match status" value="1"/>
</dbReference>
<dbReference type="PROSITE" id="PS50075">
    <property type="entry name" value="CARRIER"/>
    <property type="match status" value="1"/>
</dbReference>
<dbReference type="InterPro" id="IPR009081">
    <property type="entry name" value="PP-bd_ACP"/>
</dbReference>
<evidence type="ECO:0000256" key="5">
    <source>
        <dbReference type="ARBA" id="ARBA00023268"/>
    </source>
</evidence>
<keyword evidence="1" id="KW-0596">Phosphopantetheine</keyword>
<dbReference type="InterPro" id="IPR016036">
    <property type="entry name" value="Malonyl_transacylase_ACP-bd"/>
</dbReference>
<feature type="domain" description="Ketosynthase family 3 (KS3)" evidence="10">
    <location>
        <begin position="2"/>
        <end position="427"/>
    </location>
</feature>
<protein>
    <submittedName>
        <fullName evidence="12">Fatty acid synthase S-acetyltransferase</fullName>
    </submittedName>
</protein>
<feature type="active site" description="Proton donor; for dehydratase activity" evidence="7">
    <location>
        <position position="1207"/>
    </location>
</feature>
<dbReference type="InterPro" id="IPR016039">
    <property type="entry name" value="Thiolase-like"/>
</dbReference>
<evidence type="ECO:0000259" key="8">
    <source>
        <dbReference type="PROSITE" id="PS50006"/>
    </source>
</evidence>
<dbReference type="GO" id="GO:0031177">
    <property type="term" value="F:phosphopantetheine binding"/>
    <property type="evidence" value="ECO:0007669"/>
    <property type="project" value="InterPro"/>
</dbReference>
<dbReference type="SUPFAM" id="SSF55048">
    <property type="entry name" value="Probable ACP-binding domain of malonyl-CoA ACP transacylase"/>
    <property type="match status" value="1"/>
</dbReference>
<dbReference type="Pfam" id="PF21089">
    <property type="entry name" value="PKS_DH_N"/>
    <property type="match status" value="1"/>
</dbReference>
<dbReference type="Gene3D" id="3.40.366.10">
    <property type="entry name" value="Malonyl-Coenzyme A Acyl Carrier Protein, domain 2"/>
    <property type="match status" value="1"/>
</dbReference>
<dbReference type="InterPro" id="IPR036736">
    <property type="entry name" value="ACP-like_sf"/>
</dbReference>
<dbReference type="Pfam" id="PF22621">
    <property type="entry name" value="CurL-like_PKS_C"/>
    <property type="match status" value="1"/>
</dbReference>
<dbReference type="InterPro" id="IPR049552">
    <property type="entry name" value="PKS_DH_N"/>
</dbReference>
<dbReference type="Gene3D" id="3.90.180.10">
    <property type="entry name" value="Medium-chain alcohol dehydrogenases, catalytic domain"/>
    <property type="match status" value="1"/>
</dbReference>
<dbReference type="InterPro" id="IPR014031">
    <property type="entry name" value="Ketoacyl_synth_C"/>
</dbReference>
<dbReference type="SUPFAM" id="SSF53335">
    <property type="entry name" value="S-adenosyl-L-methionine-dependent methyltransferases"/>
    <property type="match status" value="1"/>
</dbReference>
<dbReference type="Gene3D" id="3.10.129.110">
    <property type="entry name" value="Polyketide synthase dehydratase"/>
    <property type="match status" value="1"/>
</dbReference>
<comment type="caution">
    <text evidence="12">The sequence shown here is derived from an EMBL/GenBank/DDBJ whole genome shotgun (WGS) entry which is preliminary data.</text>
</comment>
<keyword evidence="4" id="KW-0521">NADP</keyword>
<dbReference type="OrthoDB" id="329835at2759"/>
<feature type="domain" description="FHA" evidence="8">
    <location>
        <begin position="412"/>
        <end position="478"/>
    </location>
</feature>
<dbReference type="InterPro" id="IPR020843">
    <property type="entry name" value="ER"/>
</dbReference>
<evidence type="ECO:0000259" key="10">
    <source>
        <dbReference type="PROSITE" id="PS52004"/>
    </source>
</evidence>
<dbReference type="Pfam" id="PF14765">
    <property type="entry name" value="PS-DH"/>
    <property type="match status" value="1"/>
</dbReference>
<dbReference type="InterPro" id="IPR011032">
    <property type="entry name" value="GroES-like_sf"/>
</dbReference>
<dbReference type="PROSITE" id="PS00012">
    <property type="entry name" value="PHOSPHOPANTETHEINE"/>
    <property type="match status" value="1"/>
</dbReference>
<dbReference type="InterPro" id="IPR057326">
    <property type="entry name" value="KR_dom"/>
</dbReference>
<dbReference type="InterPro" id="IPR049900">
    <property type="entry name" value="PKS_mFAS_DH"/>
</dbReference>
<keyword evidence="3" id="KW-0808">Transferase</keyword>
<dbReference type="GO" id="GO:0030639">
    <property type="term" value="P:polyketide biosynthetic process"/>
    <property type="evidence" value="ECO:0007669"/>
    <property type="project" value="UniProtKB-ARBA"/>
</dbReference>
<evidence type="ECO:0000259" key="11">
    <source>
        <dbReference type="PROSITE" id="PS52019"/>
    </source>
</evidence>
<dbReference type="InterPro" id="IPR000253">
    <property type="entry name" value="FHA_dom"/>
</dbReference>
<keyword evidence="5" id="KW-0511">Multifunctional enzyme</keyword>
<evidence type="ECO:0000256" key="3">
    <source>
        <dbReference type="ARBA" id="ARBA00022679"/>
    </source>
</evidence>
<dbReference type="SUPFAM" id="SSF47336">
    <property type="entry name" value="ACP-like"/>
    <property type="match status" value="1"/>
</dbReference>
<dbReference type="InterPro" id="IPR014030">
    <property type="entry name" value="Ketoacyl_synth_N"/>
</dbReference>
<feature type="region of interest" description="N-terminal hotdog fold" evidence="7">
    <location>
        <begin position="977"/>
        <end position="1112"/>
    </location>
</feature>
<evidence type="ECO:0000313" key="13">
    <source>
        <dbReference type="Proteomes" id="UP000799772"/>
    </source>
</evidence>
<evidence type="ECO:0000256" key="4">
    <source>
        <dbReference type="ARBA" id="ARBA00022857"/>
    </source>
</evidence>
<dbReference type="InterPro" id="IPR013217">
    <property type="entry name" value="Methyltransf_12"/>
</dbReference>
<evidence type="ECO:0000259" key="9">
    <source>
        <dbReference type="PROSITE" id="PS50075"/>
    </source>
</evidence>
<dbReference type="CDD" id="cd00833">
    <property type="entry name" value="PKS"/>
    <property type="match status" value="1"/>
</dbReference>
<dbReference type="Pfam" id="PF00109">
    <property type="entry name" value="ketoacyl-synt"/>
    <property type="match status" value="1"/>
</dbReference>
<dbReference type="SUPFAM" id="SSF51735">
    <property type="entry name" value="NAD(P)-binding Rossmann-fold domains"/>
    <property type="match status" value="2"/>
</dbReference>
<dbReference type="CDD" id="cd05195">
    <property type="entry name" value="enoyl_red"/>
    <property type="match status" value="1"/>
</dbReference>
<dbReference type="InterPro" id="IPR006162">
    <property type="entry name" value="Ppantetheine_attach_site"/>
</dbReference>
<feature type="domain" description="Carrier" evidence="9">
    <location>
        <begin position="2512"/>
        <end position="2589"/>
    </location>
</feature>
<dbReference type="InterPro" id="IPR020807">
    <property type="entry name" value="PKS_DH"/>
</dbReference>
<dbReference type="InterPro" id="IPR056501">
    <property type="entry name" value="NAD-bd_HRPKS_sdrA"/>
</dbReference>
<evidence type="ECO:0000256" key="1">
    <source>
        <dbReference type="ARBA" id="ARBA00022450"/>
    </source>
</evidence>
<dbReference type="InterPro" id="IPR016035">
    <property type="entry name" value="Acyl_Trfase/lysoPLipase"/>
</dbReference>
<dbReference type="Pfam" id="PF23297">
    <property type="entry name" value="ACP_SdgA_C"/>
    <property type="match status" value="1"/>
</dbReference>
<dbReference type="Gene3D" id="3.40.47.10">
    <property type="match status" value="1"/>
</dbReference>
<dbReference type="PROSITE" id="PS52019">
    <property type="entry name" value="PKS_MFAS_DH"/>
    <property type="match status" value="1"/>
</dbReference>
<evidence type="ECO:0000256" key="2">
    <source>
        <dbReference type="ARBA" id="ARBA00022553"/>
    </source>
</evidence>
<keyword evidence="2" id="KW-0597">Phosphoprotein</keyword>
<dbReference type="InterPro" id="IPR036291">
    <property type="entry name" value="NAD(P)-bd_dom_sf"/>
</dbReference>
<evidence type="ECO:0000256" key="6">
    <source>
        <dbReference type="ARBA" id="ARBA00023315"/>
    </source>
</evidence>
<dbReference type="InterPro" id="IPR029063">
    <property type="entry name" value="SAM-dependent_MTases_sf"/>
</dbReference>
<dbReference type="SUPFAM" id="SSF50129">
    <property type="entry name" value="GroES-like"/>
    <property type="match status" value="1"/>
</dbReference>
<dbReference type="CDD" id="cd08954">
    <property type="entry name" value="KR_1_FAS_SDR_x"/>
    <property type="match status" value="1"/>
</dbReference>
<dbReference type="SMART" id="SM00827">
    <property type="entry name" value="PKS_AT"/>
    <property type="match status" value="1"/>
</dbReference>
<dbReference type="Gene3D" id="3.40.50.720">
    <property type="entry name" value="NAD(P)-binding Rossmann-like Domain"/>
    <property type="match status" value="2"/>
</dbReference>
<dbReference type="FunFam" id="3.40.50.720:FF:000209">
    <property type="entry name" value="Polyketide synthase Pks12"/>
    <property type="match status" value="1"/>
</dbReference>
<dbReference type="GO" id="GO:0016491">
    <property type="term" value="F:oxidoreductase activity"/>
    <property type="evidence" value="ECO:0007669"/>
    <property type="project" value="InterPro"/>
</dbReference>
<dbReference type="Pfam" id="PF02801">
    <property type="entry name" value="Ketoacyl-synt_C"/>
    <property type="match status" value="1"/>
</dbReference>
<keyword evidence="6" id="KW-0012">Acyltransferase</keyword>
<dbReference type="PANTHER" id="PTHR43775">
    <property type="entry name" value="FATTY ACID SYNTHASE"/>
    <property type="match status" value="1"/>
</dbReference>
<dbReference type="SUPFAM" id="SSF53901">
    <property type="entry name" value="Thiolase-like"/>
    <property type="match status" value="1"/>
</dbReference>
<name>A0A9P4I178_9PEZI</name>
<accession>A0A9P4I178</accession>
<dbReference type="SUPFAM" id="SSF52151">
    <property type="entry name" value="FabD/lysophospholipase-like"/>
    <property type="match status" value="1"/>
</dbReference>
<feature type="domain" description="PKS/mFAS DH" evidence="11">
    <location>
        <begin position="977"/>
        <end position="1295"/>
    </location>
</feature>
<dbReference type="SMART" id="SM00826">
    <property type="entry name" value="PKS_DH"/>
    <property type="match status" value="1"/>
</dbReference>
<dbReference type="Pfam" id="PF08659">
    <property type="entry name" value="KR"/>
    <property type="match status" value="1"/>
</dbReference>
<evidence type="ECO:0000256" key="7">
    <source>
        <dbReference type="PROSITE-ProRule" id="PRU01363"/>
    </source>
</evidence>
<feature type="active site" description="Proton acceptor; for dehydratase activity" evidence="7">
    <location>
        <position position="1010"/>
    </location>
</feature>
<dbReference type="GO" id="GO:1901336">
    <property type="term" value="P:lactone biosynthetic process"/>
    <property type="evidence" value="ECO:0007669"/>
    <property type="project" value="UniProtKB-ARBA"/>
</dbReference>
<reference evidence="12" key="1">
    <citation type="journal article" date="2020" name="Stud. Mycol.">
        <title>101 Dothideomycetes genomes: a test case for predicting lifestyles and emergence of pathogens.</title>
        <authorList>
            <person name="Haridas S."/>
            <person name="Albert R."/>
            <person name="Binder M."/>
            <person name="Bloem J."/>
            <person name="Labutti K."/>
            <person name="Salamov A."/>
            <person name="Andreopoulos B."/>
            <person name="Baker S."/>
            <person name="Barry K."/>
            <person name="Bills G."/>
            <person name="Bluhm B."/>
            <person name="Cannon C."/>
            <person name="Castanera R."/>
            <person name="Culley D."/>
            <person name="Daum C."/>
            <person name="Ezra D."/>
            <person name="Gonzalez J."/>
            <person name="Henrissat B."/>
            <person name="Kuo A."/>
            <person name="Liang C."/>
            <person name="Lipzen A."/>
            <person name="Lutzoni F."/>
            <person name="Magnuson J."/>
            <person name="Mondo S."/>
            <person name="Nolan M."/>
            <person name="Ohm R."/>
            <person name="Pangilinan J."/>
            <person name="Park H.-J."/>
            <person name="Ramirez L."/>
            <person name="Alfaro M."/>
            <person name="Sun H."/>
            <person name="Tritt A."/>
            <person name="Yoshinaga Y."/>
            <person name="Zwiers L.-H."/>
            <person name="Turgeon B."/>
            <person name="Goodwin S."/>
            <person name="Spatafora J."/>
            <person name="Crous P."/>
            <person name="Grigoriev I."/>
        </authorList>
    </citation>
    <scope>NUCLEOTIDE SEQUENCE</scope>
    <source>
        <strain evidence="12">CBS 133067</strain>
    </source>
</reference>
<dbReference type="InterPro" id="IPR020841">
    <property type="entry name" value="PKS_Beta-ketoAc_synthase_dom"/>
</dbReference>